<feature type="coiled-coil region" evidence="1">
    <location>
        <begin position="37"/>
        <end position="69"/>
    </location>
</feature>
<accession>A0A7J7P1F9</accession>
<reference evidence="2 3" key="1">
    <citation type="journal article" date="2020" name="IScience">
        <title>Genome Sequencing of the Endangered Kingdonia uniflora (Circaeasteraceae, Ranunculales) Reveals Potential Mechanisms of Evolutionary Specialization.</title>
        <authorList>
            <person name="Sun Y."/>
            <person name="Deng T."/>
            <person name="Zhang A."/>
            <person name="Moore M.J."/>
            <person name="Landis J.B."/>
            <person name="Lin N."/>
            <person name="Zhang H."/>
            <person name="Zhang X."/>
            <person name="Huang J."/>
            <person name="Zhang X."/>
            <person name="Sun H."/>
            <person name="Wang H."/>
        </authorList>
    </citation>
    <scope>NUCLEOTIDE SEQUENCE [LARGE SCALE GENOMIC DNA]</scope>
    <source>
        <strain evidence="2">TB1705</strain>
        <tissue evidence="2">Leaf</tissue>
    </source>
</reference>
<evidence type="ECO:0000313" key="2">
    <source>
        <dbReference type="EMBL" id="KAF6173307.1"/>
    </source>
</evidence>
<dbReference type="Proteomes" id="UP000541444">
    <property type="component" value="Unassembled WGS sequence"/>
</dbReference>
<protein>
    <submittedName>
        <fullName evidence="2">Uncharacterized protein</fullName>
    </submittedName>
</protein>
<dbReference type="EMBL" id="JACGCM010000347">
    <property type="protein sequence ID" value="KAF6173307.1"/>
    <property type="molecule type" value="Genomic_DNA"/>
</dbReference>
<name>A0A7J7P1F9_9MAGN</name>
<keyword evidence="3" id="KW-1185">Reference proteome</keyword>
<gene>
    <name evidence="2" type="ORF">GIB67_027002</name>
</gene>
<keyword evidence="1" id="KW-0175">Coiled coil</keyword>
<organism evidence="2 3">
    <name type="scientific">Kingdonia uniflora</name>
    <dbReference type="NCBI Taxonomy" id="39325"/>
    <lineage>
        <taxon>Eukaryota</taxon>
        <taxon>Viridiplantae</taxon>
        <taxon>Streptophyta</taxon>
        <taxon>Embryophyta</taxon>
        <taxon>Tracheophyta</taxon>
        <taxon>Spermatophyta</taxon>
        <taxon>Magnoliopsida</taxon>
        <taxon>Ranunculales</taxon>
        <taxon>Circaeasteraceae</taxon>
        <taxon>Kingdonia</taxon>
    </lineage>
</organism>
<evidence type="ECO:0000256" key="1">
    <source>
        <dbReference type="SAM" id="Coils"/>
    </source>
</evidence>
<sequence>MDDLKEVEERARLAILQGKEDTGQMVVRLAKGIWLGIEEQESELKKAKIREMSLKLNDLESGLARERETSKALLSAQAELQVELDTSRICGDYALMCNREFAE</sequence>
<evidence type="ECO:0000313" key="3">
    <source>
        <dbReference type="Proteomes" id="UP000541444"/>
    </source>
</evidence>
<comment type="caution">
    <text evidence="2">The sequence shown here is derived from an EMBL/GenBank/DDBJ whole genome shotgun (WGS) entry which is preliminary data.</text>
</comment>
<dbReference type="AlphaFoldDB" id="A0A7J7P1F9"/>
<proteinExistence type="predicted"/>